<keyword evidence="9" id="KW-1185">Reference proteome</keyword>
<dbReference type="GO" id="GO:0001228">
    <property type="term" value="F:DNA-binding transcription activator activity, RNA polymerase II-specific"/>
    <property type="evidence" value="ECO:0007669"/>
    <property type="project" value="TreeGrafter"/>
</dbReference>
<dbReference type="OrthoDB" id="5218140at2759"/>
<evidence type="ECO:0000313" key="9">
    <source>
        <dbReference type="Proteomes" id="UP000756346"/>
    </source>
</evidence>
<evidence type="ECO:0000256" key="2">
    <source>
        <dbReference type="ARBA" id="ARBA00007163"/>
    </source>
</evidence>
<dbReference type="RefSeq" id="XP_046015030.1">
    <property type="nucleotide sequence ID" value="XM_046163468.1"/>
</dbReference>
<feature type="compositionally biased region" description="Polar residues" evidence="7">
    <location>
        <begin position="429"/>
        <end position="444"/>
    </location>
</feature>
<dbReference type="PANTHER" id="PTHR40621:SF11">
    <property type="entry name" value="TRANSCRIPTION FACTOR KAPC-RELATED"/>
    <property type="match status" value="1"/>
</dbReference>
<dbReference type="SUPFAM" id="SSF57959">
    <property type="entry name" value="Leucine zipper domain"/>
    <property type="match status" value="1"/>
</dbReference>
<evidence type="ECO:0008006" key="10">
    <source>
        <dbReference type="Google" id="ProtNLM"/>
    </source>
</evidence>
<keyword evidence="5" id="KW-0804">Transcription</keyword>
<reference evidence="8" key="1">
    <citation type="journal article" date="2021" name="Nat. Commun.">
        <title>Genetic determinants of endophytism in the Arabidopsis root mycobiome.</title>
        <authorList>
            <person name="Mesny F."/>
            <person name="Miyauchi S."/>
            <person name="Thiergart T."/>
            <person name="Pickel B."/>
            <person name="Atanasova L."/>
            <person name="Karlsson M."/>
            <person name="Huettel B."/>
            <person name="Barry K.W."/>
            <person name="Haridas S."/>
            <person name="Chen C."/>
            <person name="Bauer D."/>
            <person name="Andreopoulos W."/>
            <person name="Pangilinan J."/>
            <person name="LaButti K."/>
            <person name="Riley R."/>
            <person name="Lipzen A."/>
            <person name="Clum A."/>
            <person name="Drula E."/>
            <person name="Henrissat B."/>
            <person name="Kohler A."/>
            <person name="Grigoriev I.V."/>
            <person name="Martin F.M."/>
            <person name="Hacquard S."/>
        </authorList>
    </citation>
    <scope>NUCLEOTIDE SEQUENCE</scope>
    <source>
        <strain evidence="8">MPI-CAGE-CH-0230</strain>
    </source>
</reference>
<evidence type="ECO:0000256" key="4">
    <source>
        <dbReference type="ARBA" id="ARBA00023125"/>
    </source>
</evidence>
<feature type="compositionally biased region" description="Low complexity" evidence="7">
    <location>
        <begin position="395"/>
        <end position="428"/>
    </location>
</feature>
<dbReference type="AlphaFoldDB" id="A0A9P9BSY5"/>
<dbReference type="GO" id="GO:0090575">
    <property type="term" value="C:RNA polymerase II transcription regulator complex"/>
    <property type="evidence" value="ECO:0007669"/>
    <property type="project" value="TreeGrafter"/>
</dbReference>
<feature type="region of interest" description="Disordered" evidence="7">
    <location>
        <begin position="48"/>
        <end position="124"/>
    </location>
</feature>
<comment type="subcellular location">
    <subcellularLocation>
        <location evidence="1">Nucleus</location>
    </subcellularLocation>
</comment>
<gene>
    <name evidence="8" type="ORF">B0I36DRAFT_85835</name>
</gene>
<evidence type="ECO:0000256" key="7">
    <source>
        <dbReference type="SAM" id="MobiDB-lite"/>
    </source>
</evidence>
<evidence type="ECO:0000256" key="5">
    <source>
        <dbReference type="ARBA" id="ARBA00023163"/>
    </source>
</evidence>
<feature type="region of interest" description="Disordered" evidence="7">
    <location>
        <begin position="195"/>
        <end position="217"/>
    </location>
</feature>
<comment type="similarity">
    <text evidence="2">Belongs to the bZIP family.</text>
</comment>
<keyword evidence="6" id="KW-0539">Nucleus</keyword>
<proteinExistence type="inferred from homology"/>
<keyword evidence="3" id="KW-0805">Transcription regulation</keyword>
<accession>A0A9P9BSY5</accession>
<feature type="region of interest" description="Disordered" evidence="7">
    <location>
        <begin position="392"/>
        <end position="459"/>
    </location>
</feature>
<dbReference type="InterPro" id="IPR046347">
    <property type="entry name" value="bZIP_sf"/>
</dbReference>
<protein>
    <recommendedName>
        <fullName evidence="10">BZIP domain-containing protein</fullName>
    </recommendedName>
</protein>
<dbReference type="Proteomes" id="UP000756346">
    <property type="component" value="Unassembled WGS sequence"/>
</dbReference>
<feature type="compositionally biased region" description="Low complexity" evidence="7">
    <location>
        <begin position="204"/>
        <end position="215"/>
    </location>
</feature>
<dbReference type="EMBL" id="JAGTJQ010000003">
    <property type="protein sequence ID" value="KAH7034937.1"/>
    <property type="molecule type" value="Genomic_DNA"/>
</dbReference>
<evidence type="ECO:0000313" key="8">
    <source>
        <dbReference type="EMBL" id="KAH7034937.1"/>
    </source>
</evidence>
<sequence length="551" mass="58688">MDPQAILSAGGLEAIEIDTQRLFEDYWQRGKYDGKPLVLDAAILAQATGGNSSGETGEPGSGQGKGKGRAGSKPDLQSATSSGSTSSANEATTSETTPALTKAQARRAQVRRAQIQHRQRKADYTKQLEMETAKYRDLVGQTQRETYALEAENTAMRKMLLDKLGYLPPEALPSSSSSDSLSTEPSADAMAWEATGGGQVAHVSSSSERSNSASSIPTPVYSVSVAMSEVMGTPAMQVRRTSSPPQVSSRSGSVSKSRTPPSAHASMASEAASQHGNPQVAIKPADIITSLTEEQTDHAINFILGLEHICWDHWDRSYFTHQAYDETGCMHGHALMASTIALQTAPVEVFNQLDAVGEYLRSNPLQQHDRSKHGKCDHNSMPMAHLDQDQHAMLSASDETSTISSSAHATSLTRSPESGSTASTSGGSLPQTSTAESQMPQSGDASRASGPSIPMLQDGNNISWPATGLSLETLHALASKLSPPQTELAPVQAWFEILREYGTAVVLDHELMGRVLAEFSGVVKCLHFGAVIERDAFDSVVSRVIAAAHWS</sequence>
<dbReference type="InterPro" id="IPR050936">
    <property type="entry name" value="AP-1-like"/>
</dbReference>
<feature type="region of interest" description="Disordered" evidence="7">
    <location>
        <begin position="235"/>
        <end position="280"/>
    </location>
</feature>
<organism evidence="8 9">
    <name type="scientific">Microdochium trichocladiopsis</name>
    <dbReference type="NCBI Taxonomy" id="1682393"/>
    <lineage>
        <taxon>Eukaryota</taxon>
        <taxon>Fungi</taxon>
        <taxon>Dikarya</taxon>
        <taxon>Ascomycota</taxon>
        <taxon>Pezizomycotina</taxon>
        <taxon>Sordariomycetes</taxon>
        <taxon>Xylariomycetidae</taxon>
        <taxon>Xylariales</taxon>
        <taxon>Microdochiaceae</taxon>
        <taxon>Microdochium</taxon>
    </lineage>
</organism>
<evidence type="ECO:0000256" key="1">
    <source>
        <dbReference type="ARBA" id="ARBA00004123"/>
    </source>
</evidence>
<dbReference type="PANTHER" id="PTHR40621">
    <property type="entry name" value="TRANSCRIPTION FACTOR KAPC-RELATED"/>
    <property type="match status" value="1"/>
</dbReference>
<feature type="compositionally biased region" description="Low complexity" evidence="7">
    <location>
        <begin position="78"/>
        <end position="97"/>
    </location>
</feature>
<dbReference type="GO" id="GO:0000976">
    <property type="term" value="F:transcription cis-regulatory region binding"/>
    <property type="evidence" value="ECO:0007669"/>
    <property type="project" value="InterPro"/>
</dbReference>
<dbReference type="CDD" id="cd14688">
    <property type="entry name" value="bZIP_YAP"/>
    <property type="match status" value="1"/>
</dbReference>
<evidence type="ECO:0000256" key="6">
    <source>
        <dbReference type="ARBA" id="ARBA00023242"/>
    </source>
</evidence>
<feature type="compositionally biased region" description="Low complexity" evidence="7">
    <location>
        <begin position="238"/>
        <end position="273"/>
    </location>
</feature>
<dbReference type="GeneID" id="70193014"/>
<keyword evidence="4" id="KW-0238">DNA-binding</keyword>
<name>A0A9P9BSY5_9PEZI</name>
<feature type="compositionally biased region" description="Basic residues" evidence="7">
    <location>
        <begin position="104"/>
        <end position="120"/>
    </location>
</feature>
<dbReference type="Gene3D" id="1.20.5.170">
    <property type="match status" value="1"/>
</dbReference>
<evidence type="ECO:0000256" key="3">
    <source>
        <dbReference type="ARBA" id="ARBA00023015"/>
    </source>
</evidence>
<comment type="caution">
    <text evidence="8">The sequence shown here is derived from an EMBL/GenBank/DDBJ whole genome shotgun (WGS) entry which is preliminary data.</text>
</comment>